<sequence length="485" mass="53806">MTASDAQPTNNSSRGKTVAVIGSGISGLSAAWLLSKKHAVTLFEKDDRFGGHSNTVTVKTKDGPIPVDTGFIVFNPVNYPNLTALFKHIGVDAPATDMSFAVSAEKGSIEYNGNGLAGIFPTLGNVFNPRIWRMLKDVLRFYKECGSWQNSLPEEMTLGELLAQYHYSDDFRDLHLIPMGAAIWSTPADQMLDYPARAFLNFCQNHGLLQVENRPQWHTVRGGSREYVSKLIREIQPAAFCNRGARQVIRPSGKAGDTDKVIVVDSRGELREFDEVVLACHANEALQLLTNPTAQEQHLLGAFSYQRNKAILHSDTHLMPENRKVWSSWNYLRGSKGEQHNQQSLAVSYWMNKLQPLETDQPLIVTLNPPTEPAEGSIHCSFLYDHPVFDKNAMAAQQELHKLQGQNHTWFCGAYFGFGFHEDGLQSGLAVAEALGNVRRPWQVKNESGRIHWPGHISTGQHAVSDHSTDTHKVLAGNSPQSNAS</sequence>
<dbReference type="PANTHER" id="PTHR42923:SF17">
    <property type="entry name" value="AMINE OXIDASE DOMAIN-CONTAINING PROTEIN"/>
    <property type="match status" value="1"/>
</dbReference>
<name>A0A1T1HCH7_OCELI</name>
<reference evidence="2" key="1">
    <citation type="submission" date="2017-02" db="EMBL/GenBank/DDBJ databases">
        <title>Draft Genome Sequence of the Salt Water Bacterium Oceanospirillum linum ATCC 11336.</title>
        <authorList>
            <person name="Trachtenberg A.M."/>
            <person name="Carney J.G."/>
            <person name="Linnane J.D."/>
            <person name="Rheaume B.A."/>
            <person name="Pitts N.L."/>
            <person name="Mykles D.L."/>
            <person name="Maclea K.S."/>
        </authorList>
    </citation>
    <scope>NUCLEOTIDE SEQUENCE [LARGE SCALE GENOMIC DNA]</scope>
    <source>
        <strain evidence="2">ATCC 11336</strain>
    </source>
</reference>
<feature type="compositionally biased region" description="Basic and acidic residues" evidence="1">
    <location>
        <begin position="464"/>
        <end position="473"/>
    </location>
</feature>
<organism evidence="2 3">
    <name type="scientific">Oceanospirillum linum</name>
    <dbReference type="NCBI Taxonomy" id="966"/>
    <lineage>
        <taxon>Bacteria</taxon>
        <taxon>Pseudomonadati</taxon>
        <taxon>Pseudomonadota</taxon>
        <taxon>Gammaproteobacteria</taxon>
        <taxon>Oceanospirillales</taxon>
        <taxon>Oceanospirillaceae</taxon>
        <taxon>Oceanospirillum</taxon>
    </lineage>
</organism>
<dbReference type="Pfam" id="PF13450">
    <property type="entry name" value="NAD_binding_8"/>
    <property type="match status" value="1"/>
</dbReference>
<dbReference type="Proteomes" id="UP000190064">
    <property type="component" value="Unassembled WGS sequence"/>
</dbReference>
<dbReference type="SUPFAM" id="SSF51905">
    <property type="entry name" value="FAD/NAD(P)-binding domain"/>
    <property type="match status" value="1"/>
</dbReference>
<dbReference type="PANTHER" id="PTHR42923">
    <property type="entry name" value="PROTOPORPHYRINOGEN OXIDASE"/>
    <property type="match status" value="1"/>
</dbReference>
<gene>
    <name evidence="2" type="ORF">BTA35_0209505</name>
</gene>
<dbReference type="Gene3D" id="3.50.50.60">
    <property type="entry name" value="FAD/NAD(P)-binding domain"/>
    <property type="match status" value="1"/>
</dbReference>
<dbReference type="Gene3D" id="3.30.70.1990">
    <property type="match status" value="1"/>
</dbReference>
<dbReference type="AlphaFoldDB" id="A0A1T1HCH7"/>
<feature type="region of interest" description="Disordered" evidence="1">
    <location>
        <begin position="455"/>
        <end position="485"/>
    </location>
</feature>
<protein>
    <submittedName>
        <fullName evidence="2">NAD/FAD-binding protein</fullName>
    </submittedName>
</protein>
<evidence type="ECO:0000313" key="2">
    <source>
        <dbReference type="EMBL" id="OOV87417.1"/>
    </source>
</evidence>
<dbReference type="GO" id="GO:0016491">
    <property type="term" value="F:oxidoreductase activity"/>
    <property type="evidence" value="ECO:0007669"/>
    <property type="project" value="TreeGrafter"/>
</dbReference>
<comment type="caution">
    <text evidence="2">The sequence shown here is derived from an EMBL/GenBank/DDBJ whole genome shotgun (WGS) entry which is preliminary data.</text>
</comment>
<dbReference type="InterPro" id="IPR036188">
    <property type="entry name" value="FAD/NAD-bd_sf"/>
</dbReference>
<evidence type="ECO:0000256" key="1">
    <source>
        <dbReference type="SAM" id="MobiDB-lite"/>
    </source>
</evidence>
<accession>A0A1T1HCH7</accession>
<dbReference type="InterPro" id="IPR050464">
    <property type="entry name" value="Zeta_carotene_desat/Oxidored"/>
</dbReference>
<proteinExistence type="predicted"/>
<dbReference type="Gene3D" id="1.10.405.20">
    <property type="match status" value="1"/>
</dbReference>
<dbReference type="STRING" id="966.BTA35_0209505"/>
<evidence type="ECO:0000313" key="3">
    <source>
        <dbReference type="Proteomes" id="UP000190064"/>
    </source>
</evidence>
<dbReference type="EMBL" id="MTSD02000003">
    <property type="protein sequence ID" value="OOV87417.1"/>
    <property type="molecule type" value="Genomic_DNA"/>
</dbReference>
<keyword evidence="3" id="KW-1185">Reference proteome</keyword>